<name>A0A8J2Z4F1_9GAMM</name>
<evidence type="ECO:0000313" key="1">
    <source>
        <dbReference type="EMBL" id="GGF96550.1"/>
    </source>
</evidence>
<accession>A0A8J2Z4F1</accession>
<evidence type="ECO:0000313" key="2">
    <source>
        <dbReference type="Proteomes" id="UP000636949"/>
    </source>
</evidence>
<dbReference type="Proteomes" id="UP000636949">
    <property type="component" value="Unassembled WGS sequence"/>
</dbReference>
<proteinExistence type="predicted"/>
<reference evidence="1" key="2">
    <citation type="submission" date="2020-09" db="EMBL/GenBank/DDBJ databases">
        <authorList>
            <person name="Sun Q."/>
            <person name="Zhou Y."/>
        </authorList>
    </citation>
    <scope>NUCLEOTIDE SEQUENCE</scope>
    <source>
        <strain evidence="1">CGMCC 1.15758</strain>
    </source>
</reference>
<dbReference type="OrthoDB" id="9822507at2"/>
<dbReference type="AlphaFoldDB" id="A0A8J2Z4F1"/>
<dbReference type="EMBL" id="BMJS01000010">
    <property type="protein sequence ID" value="GGF96550.1"/>
    <property type="molecule type" value="Genomic_DNA"/>
</dbReference>
<organism evidence="1 2">
    <name type="scientific">Cysteiniphilum litorale</name>
    <dbReference type="NCBI Taxonomy" id="2056700"/>
    <lineage>
        <taxon>Bacteria</taxon>
        <taxon>Pseudomonadati</taxon>
        <taxon>Pseudomonadota</taxon>
        <taxon>Gammaproteobacteria</taxon>
        <taxon>Thiotrichales</taxon>
        <taxon>Fastidiosibacteraceae</taxon>
        <taxon>Cysteiniphilum</taxon>
    </lineage>
</organism>
<dbReference type="RefSeq" id="WP_150468975.1">
    <property type="nucleotide sequence ID" value="NZ_BMJS01000010.1"/>
</dbReference>
<sequence>MLKIMVIFWGVLCFIIVNATSIPNNHPLTNGFRIAIGNGYWSMRQNKADILTQTYNTDRSDYYVQDLDYGWMFGADSWQSLHYGIGVRMYNFIKNNGNAVLPVPELYLSKYLSQNLSLVANFGSLIYLYDIGLGSAYNLNRHLSVNIQAQYMPSIAIMGHNHNINGLGILIGLAYMA</sequence>
<reference evidence="1" key="1">
    <citation type="journal article" date="2014" name="Int. J. Syst. Evol. Microbiol.">
        <title>Complete genome sequence of Corynebacterium casei LMG S-19264T (=DSM 44701T), isolated from a smear-ripened cheese.</title>
        <authorList>
            <consortium name="US DOE Joint Genome Institute (JGI-PGF)"/>
            <person name="Walter F."/>
            <person name="Albersmeier A."/>
            <person name="Kalinowski J."/>
            <person name="Ruckert C."/>
        </authorList>
    </citation>
    <scope>NUCLEOTIDE SEQUENCE</scope>
    <source>
        <strain evidence="1">CGMCC 1.15758</strain>
    </source>
</reference>
<gene>
    <name evidence="1" type="ORF">GCM10010995_12220</name>
</gene>
<protein>
    <submittedName>
        <fullName evidence="1">Uncharacterized protein</fullName>
    </submittedName>
</protein>
<comment type="caution">
    <text evidence="1">The sequence shown here is derived from an EMBL/GenBank/DDBJ whole genome shotgun (WGS) entry which is preliminary data.</text>
</comment>
<keyword evidence="2" id="KW-1185">Reference proteome</keyword>